<dbReference type="Gene3D" id="1.20.5.470">
    <property type="entry name" value="Single helix bin"/>
    <property type="match status" value="1"/>
</dbReference>
<sequence length="70" mass="7735">MTLHAGRAVVSGRRSETSLYDFSLATYDTGDAFDQCLAKGFVQLWSLPSKIAAARDGRLGRPRFWARVAD</sequence>
<protein>
    <submittedName>
        <fullName evidence="2">Argininosuccinate synthase</fullName>
    </submittedName>
</protein>
<dbReference type="AlphaFoldDB" id="A0A7W9DTK5"/>
<organism evidence="2 3">
    <name type="scientific">Sphaerisporangium krabiense</name>
    <dbReference type="NCBI Taxonomy" id="763782"/>
    <lineage>
        <taxon>Bacteria</taxon>
        <taxon>Bacillati</taxon>
        <taxon>Actinomycetota</taxon>
        <taxon>Actinomycetes</taxon>
        <taxon>Streptosporangiales</taxon>
        <taxon>Streptosporangiaceae</taxon>
        <taxon>Sphaerisporangium</taxon>
    </lineage>
</organism>
<dbReference type="Pfam" id="PF20979">
    <property type="entry name" value="Arginosuc_syn_C"/>
    <property type="match status" value="1"/>
</dbReference>
<evidence type="ECO:0000259" key="1">
    <source>
        <dbReference type="Pfam" id="PF20979"/>
    </source>
</evidence>
<dbReference type="InterPro" id="IPR024074">
    <property type="entry name" value="AS_cat/multimer_dom_body"/>
</dbReference>
<dbReference type="GO" id="GO:0006526">
    <property type="term" value="P:L-arginine biosynthetic process"/>
    <property type="evidence" value="ECO:0007669"/>
    <property type="project" value="UniProtKB-UniPathway"/>
</dbReference>
<keyword evidence="3" id="KW-1185">Reference proteome</keyword>
<gene>
    <name evidence="2" type="ORF">BJ981_006686</name>
</gene>
<comment type="caution">
    <text evidence="2">The sequence shown here is derived from an EMBL/GenBank/DDBJ whole genome shotgun (WGS) entry which is preliminary data.</text>
</comment>
<feature type="domain" description="Arginosuccinate synthase C-terminal" evidence="1">
    <location>
        <begin position="1"/>
        <end position="51"/>
    </location>
</feature>
<reference evidence="2 3" key="1">
    <citation type="submission" date="2020-08" db="EMBL/GenBank/DDBJ databases">
        <title>Sequencing the genomes of 1000 actinobacteria strains.</title>
        <authorList>
            <person name="Klenk H.-P."/>
        </authorList>
    </citation>
    <scope>NUCLEOTIDE SEQUENCE [LARGE SCALE GENOMIC DNA]</scope>
    <source>
        <strain evidence="2 3">DSM 45790</strain>
    </source>
</reference>
<dbReference type="EMBL" id="JACHBR010000002">
    <property type="protein sequence ID" value="MBB5630922.1"/>
    <property type="molecule type" value="Genomic_DNA"/>
</dbReference>
<evidence type="ECO:0000313" key="3">
    <source>
        <dbReference type="Proteomes" id="UP000588112"/>
    </source>
</evidence>
<dbReference type="SUPFAM" id="SSF69864">
    <property type="entry name" value="Argininosuccinate synthetase, C-terminal domain"/>
    <property type="match status" value="1"/>
</dbReference>
<evidence type="ECO:0000313" key="2">
    <source>
        <dbReference type="EMBL" id="MBB5630922.1"/>
    </source>
</evidence>
<dbReference type="UniPathway" id="UPA00068">
    <property type="reaction ID" value="UER00113"/>
</dbReference>
<dbReference type="Proteomes" id="UP000588112">
    <property type="component" value="Unassembled WGS sequence"/>
</dbReference>
<proteinExistence type="predicted"/>
<accession>A0A7W9DTK5</accession>
<dbReference type="GO" id="GO:0004055">
    <property type="term" value="F:argininosuccinate synthase activity"/>
    <property type="evidence" value="ECO:0007669"/>
    <property type="project" value="InterPro"/>
</dbReference>
<name>A0A7W9DTK5_9ACTN</name>
<dbReference type="InterPro" id="IPR048268">
    <property type="entry name" value="Arginosuc_syn_C"/>
</dbReference>